<dbReference type="PROSITE" id="PS51352">
    <property type="entry name" value="THIOREDOXIN_2"/>
    <property type="match status" value="1"/>
</dbReference>
<dbReference type="PANTHER" id="PTHR42801:SF4">
    <property type="entry name" value="AHPC_TSA FAMILY PROTEIN"/>
    <property type="match status" value="1"/>
</dbReference>
<evidence type="ECO:0000256" key="1">
    <source>
        <dbReference type="ARBA" id="ARBA00003330"/>
    </source>
</evidence>
<dbReference type="InterPro" id="IPR000866">
    <property type="entry name" value="AhpC/TSA"/>
</dbReference>
<name>A0A2T0W230_9RHOB</name>
<dbReference type="GO" id="GO:0005737">
    <property type="term" value="C:cytoplasm"/>
    <property type="evidence" value="ECO:0007669"/>
    <property type="project" value="TreeGrafter"/>
</dbReference>
<dbReference type="EC" id="1.11.1.24" evidence="3"/>
<keyword evidence="5" id="KW-0049">Antioxidant</keyword>
<evidence type="ECO:0000256" key="9">
    <source>
        <dbReference type="ARBA" id="ARBA00032824"/>
    </source>
</evidence>
<keyword evidence="8" id="KW-0676">Redox-active center</keyword>
<dbReference type="OrthoDB" id="9812811at2"/>
<dbReference type="GO" id="GO:0008379">
    <property type="term" value="F:thioredoxin peroxidase activity"/>
    <property type="evidence" value="ECO:0007669"/>
    <property type="project" value="TreeGrafter"/>
</dbReference>
<evidence type="ECO:0000256" key="2">
    <source>
        <dbReference type="ARBA" id="ARBA00011245"/>
    </source>
</evidence>
<keyword evidence="16" id="KW-1185">Reference proteome</keyword>
<protein>
    <recommendedName>
        <fullName evidence="3">thioredoxin-dependent peroxiredoxin</fullName>
        <ecNumber evidence="3">1.11.1.24</ecNumber>
    </recommendedName>
    <alternativeName>
        <fullName evidence="9">Thioredoxin peroxidase</fullName>
    </alternativeName>
    <alternativeName>
        <fullName evidence="11">Thioredoxin-dependent peroxiredoxin Bcp</fullName>
    </alternativeName>
</protein>
<keyword evidence="7" id="KW-1015">Disulfide bond</keyword>
<dbReference type="PIRSF" id="PIRSF000239">
    <property type="entry name" value="AHPC"/>
    <property type="match status" value="1"/>
</dbReference>
<dbReference type="Proteomes" id="UP000238007">
    <property type="component" value="Unassembled WGS sequence"/>
</dbReference>
<dbReference type="GO" id="GO:0045454">
    <property type="term" value="P:cell redox homeostasis"/>
    <property type="evidence" value="ECO:0007669"/>
    <property type="project" value="TreeGrafter"/>
</dbReference>
<evidence type="ECO:0000256" key="7">
    <source>
        <dbReference type="ARBA" id="ARBA00023157"/>
    </source>
</evidence>
<dbReference type="GO" id="GO:0034599">
    <property type="term" value="P:cellular response to oxidative stress"/>
    <property type="evidence" value="ECO:0007669"/>
    <property type="project" value="TreeGrafter"/>
</dbReference>
<evidence type="ECO:0000256" key="3">
    <source>
        <dbReference type="ARBA" id="ARBA00013017"/>
    </source>
</evidence>
<dbReference type="AlphaFoldDB" id="A0A2T0W230"/>
<reference evidence="15 16" key="1">
    <citation type="submission" date="2018-03" db="EMBL/GenBank/DDBJ databases">
        <title>Genomic Encyclopedia of Archaeal and Bacterial Type Strains, Phase II (KMG-II): from individual species to whole genera.</title>
        <authorList>
            <person name="Goeker M."/>
        </authorList>
    </citation>
    <scope>NUCLEOTIDE SEQUENCE [LARGE SCALE GENOMIC DNA]</scope>
    <source>
        <strain evidence="15 16">DSM 101533</strain>
    </source>
</reference>
<evidence type="ECO:0000256" key="10">
    <source>
        <dbReference type="ARBA" id="ARBA00038489"/>
    </source>
</evidence>
<evidence type="ECO:0000313" key="16">
    <source>
        <dbReference type="Proteomes" id="UP000238007"/>
    </source>
</evidence>
<dbReference type="RefSeq" id="WP_106355730.1">
    <property type="nucleotide sequence ID" value="NZ_PVTP01000003.1"/>
</dbReference>
<evidence type="ECO:0000256" key="8">
    <source>
        <dbReference type="ARBA" id="ARBA00023284"/>
    </source>
</evidence>
<evidence type="ECO:0000256" key="5">
    <source>
        <dbReference type="ARBA" id="ARBA00022862"/>
    </source>
</evidence>
<dbReference type="PANTHER" id="PTHR42801">
    <property type="entry name" value="THIOREDOXIN-DEPENDENT PEROXIDE REDUCTASE"/>
    <property type="match status" value="1"/>
</dbReference>
<evidence type="ECO:0000259" key="14">
    <source>
        <dbReference type="PROSITE" id="PS51352"/>
    </source>
</evidence>
<sequence length="155" mass="17151">MTLLSVGDKAPDITLPRDGGEIVNLADFAGKNVVVYFYPRDSTPGCTKEAIGFTENVADFDALNTVILGVSKDSIKKHDNFVAKQNLKIALLSDEDGDVCERYGIWVEKKMYGKTFMGIERATYLINADGNIAQVWRKVRVPGHVEDVLQAVRDL</sequence>
<keyword evidence="4" id="KW-0575">Peroxidase</keyword>
<gene>
    <name evidence="15" type="ORF">CLV80_103190</name>
</gene>
<feature type="active site" description="Cysteine sulfenic acid (-SOH) intermediate; for peroxidase activity" evidence="13">
    <location>
        <position position="46"/>
    </location>
</feature>
<dbReference type="CDD" id="cd03017">
    <property type="entry name" value="PRX_BCP"/>
    <property type="match status" value="1"/>
</dbReference>
<evidence type="ECO:0000256" key="11">
    <source>
        <dbReference type="ARBA" id="ARBA00042639"/>
    </source>
</evidence>
<comment type="caution">
    <text evidence="15">The sequence shown here is derived from an EMBL/GenBank/DDBJ whole genome shotgun (WGS) entry which is preliminary data.</text>
</comment>
<feature type="domain" description="Thioredoxin" evidence="14">
    <location>
        <begin position="4"/>
        <end position="155"/>
    </location>
</feature>
<evidence type="ECO:0000256" key="6">
    <source>
        <dbReference type="ARBA" id="ARBA00023002"/>
    </source>
</evidence>
<dbReference type="NCBIfam" id="NF006960">
    <property type="entry name" value="PRK09437.1"/>
    <property type="match status" value="1"/>
</dbReference>
<dbReference type="SUPFAM" id="SSF52833">
    <property type="entry name" value="Thioredoxin-like"/>
    <property type="match status" value="1"/>
</dbReference>
<accession>A0A2T0W230</accession>
<dbReference type="InterPro" id="IPR013766">
    <property type="entry name" value="Thioredoxin_domain"/>
</dbReference>
<organism evidence="15 16">
    <name type="scientific">Yoonia maritima</name>
    <dbReference type="NCBI Taxonomy" id="1435347"/>
    <lineage>
        <taxon>Bacteria</taxon>
        <taxon>Pseudomonadati</taxon>
        <taxon>Pseudomonadota</taxon>
        <taxon>Alphaproteobacteria</taxon>
        <taxon>Rhodobacterales</taxon>
        <taxon>Paracoccaceae</taxon>
        <taxon>Yoonia</taxon>
    </lineage>
</organism>
<evidence type="ECO:0000313" key="15">
    <source>
        <dbReference type="EMBL" id="PRY78864.1"/>
    </source>
</evidence>
<evidence type="ECO:0000256" key="13">
    <source>
        <dbReference type="PIRSR" id="PIRSR000239-1"/>
    </source>
</evidence>
<evidence type="ECO:0000256" key="4">
    <source>
        <dbReference type="ARBA" id="ARBA00022559"/>
    </source>
</evidence>
<dbReference type="InterPro" id="IPR050924">
    <property type="entry name" value="Peroxiredoxin_BCP/PrxQ"/>
</dbReference>
<comment type="subunit">
    <text evidence="2">Monomer.</text>
</comment>
<dbReference type="FunFam" id="3.40.30.10:FF:000007">
    <property type="entry name" value="Thioredoxin-dependent thiol peroxidase"/>
    <property type="match status" value="1"/>
</dbReference>
<dbReference type="EMBL" id="PVTP01000003">
    <property type="protein sequence ID" value="PRY78864.1"/>
    <property type="molecule type" value="Genomic_DNA"/>
</dbReference>
<dbReference type="InterPro" id="IPR024706">
    <property type="entry name" value="Peroxiredoxin_AhpC-typ"/>
</dbReference>
<comment type="function">
    <text evidence="1">Thiol-specific peroxidase that catalyzes the reduction of hydrogen peroxide and organic hydroperoxides to water and alcohols, respectively. Plays a role in cell protection against oxidative stress by detoxifying peroxides and as sensor of hydrogen peroxide-mediated signaling events.</text>
</comment>
<comment type="catalytic activity">
    <reaction evidence="12">
        <text>a hydroperoxide + [thioredoxin]-dithiol = an alcohol + [thioredoxin]-disulfide + H2O</text>
        <dbReference type="Rhea" id="RHEA:62620"/>
        <dbReference type="Rhea" id="RHEA-COMP:10698"/>
        <dbReference type="Rhea" id="RHEA-COMP:10700"/>
        <dbReference type="ChEBI" id="CHEBI:15377"/>
        <dbReference type="ChEBI" id="CHEBI:29950"/>
        <dbReference type="ChEBI" id="CHEBI:30879"/>
        <dbReference type="ChEBI" id="CHEBI:35924"/>
        <dbReference type="ChEBI" id="CHEBI:50058"/>
        <dbReference type="EC" id="1.11.1.24"/>
    </reaction>
</comment>
<dbReference type="InterPro" id="IPR036249">
    <property type="entry name" value="Thioredoxin-like_sf"/>
</dbReference>
<keyword evidence="6" id="KW-0560">Oxidoreductase</keyword>
<proteinExistence type="inferred from homology"/>
<evidence type="ECO:0000256" key="12">
    <source>
        <dbReference type="ARBA" id="ARBA00049091"/>
    </source>
</evidence>
<comment type="similarity">
    <text evidence="10">Belongs to the peroxiredoxin family. BCP/PrxQ subfamily.</text>
</comment>
<dbReference type="Pfam" id="PF00578">
    <property type="entry name" value="AhpC-TSA"/>
    <property type="match status" value="1"/>
</dbReference>
<dbReference type="Gene3D" id="3.40.30.10">
    <property type="entry name" value="Glutaredoxin"/>
    <property type="match status" value="1"/>
</dbReference>